<gene>
    <name evidence="1" type="ORF">HPB48_004188</name>
</gene>
<dbReference type="AlphaFoldDB" id="A0A9J6GM44"/>
<evidence type="ECO:0000313" key="1">
    <source>
        <dbReference type="EMBL" id="KAH9376033.1"/>
    </source>
</evidence>
<reference evidence="1 2" key="1">
    <citation type="journal article" date="2020" name="Cell">
        <title>Large-Scale Comparative Analyses of Tick Genomes Elucidate Their Genetic Diversity and Vector Capacities.</title>
        <authorList>
            <consortium name="Tick Genome and Microbiome Consortium (TIGMIC)"/>
            <person name="Jia N."/>
            <person name="Wang J."/>
            <person name="Shi W."/>
            <person name="Du L."/>
            <person name="Sun Y."/>
            <person name="Zhan W."/>
            <person name="Jiang J.F."/>
            <person name="Wang Q."/>
            <person name="Zhang B."/>
            <person name="Ji P."/>
            <person name="Bell-Sakyi L."/>
            <person name="Cui X.M."/>
            <person name="Yuan T.T."/>
            <person name="Jiang B.G."/>
            <person name="Yang W.F."/>
            <person name="Lam T.T."/>
            <person name="Chang Q.C."/>
            <person name="Ding S.J."/>
            <person name="Wang X.J."/>
            <person name="Zhu J.G."/>
            <person name="Ruan X.D."/>
            <person name="Zhao L."/>
            <person name="Wei J.T."/>
            <person name="Ye R.Z."/>
            <person name="Que T.C."/>
            <person name="Du C.H."/>
            <person name="Zhou Y.H."/>
            <person name="Cheng J.X."/>
            <person name="Dai P.F."/>
            <person name="Guo W.B."/>
            <person name="Han X.H."/>
            <person name="Huang E.J."/>
            <person name="Li L.F."/>
            <person name="Wei W."/>
            <person name="Gao Y.C."/>
            <person name="Liu J.Z."/>
            <person name="Shao H.Z."/>
            <person name="Wang X."/>
            <person name="Wang C.C."/>
            <person name="Yang T.C."/>
            <person name="Huo Q.B."/>
            <person name="Li W."/>
            <person name="Chen H.Y."/>
            <person name="Chen S.E."/>
            <person name="Zhou L.G."/>
            <person name="Ni X.B."/>
            <person name="Tian J.H."/>
            <person name="Sheng Y."/>
            <person name="Liu T."/>
            <person name="Pan Y.S."/>
            <person name="Xia L.Y."/>
            <person name="Li J."/>
            <person name="Zhao F."/>
            <person name="Cao W.C."/>
        </authorList>
    </citation>
    <scope>NUCLEOTIDE SEQUENCE [LARGE SCALE GENOMIC DNA]</scope>
    <source>
        <strain evidence="1">HaeL-2018</strain>
    </source>
</reference>
<accession>A0A9J6GM44</accession>
<organism evidence="1 2">
    <name type="scientific">Haemaphysalis longicornis</name>
    <name type="common">Bush tick</name>
    <dbReference type="NCBI Taxonomy" id="44386"/>
    <lineage>
        <taxon>Eukaryota</taxon>
        <taxon>Metazoa</taxon>
        <taxon>Ecdysozoa</taxon>
        <taxon>Arthropoda</taxon>
        <taxon>Chelicerata</taxon>
        <taxon>Arachnida</taxon>
        <taxon>Acari</taxon>
        <taxon>Parasitiformes</taxon>
        <taxon>Ixodida</taxon>
        <taxon>Ixodoidea</taxon>
        <taxon>Ixodidae</taxon>
        <taxon>Haemaphysalinae</taxon>
        <taxon>Haemaphysalis</taxon>
    </lineage>
</organism>
<proteinExistence type="predicted"/>
<comment type="caution">
    <text evidence="1">The sequence shown here is derived from an EMBL/GenBank/DDBJ whole genome shotgun (WGS) entry which is preliminary data.</text>
</comment>
<dbReference type="VEuPathDB" id="VectorBase:HLOH_042968"/>
<sequence length="149" mass="16378">MDTSDPHCAKCTGYRNTFDIASMAESALISHANSVNHYGIMQMAAGNSMQNYLAASARSIGSAPSQATDLKSPCQYHDVVMDATILWIKKLITSYHSYNRGLPPWTCPSGSFPTPTWLNRTLREEVRVCSVSLAQDIFLVVLDTKSTEV</sequence>
<evidence type="ECO:0000313" key="2">
    <source>
        <dbReference type="Proteomes" id="UP000821853"/>
    </source>
</evidence>
<name>A0A9J6GM44_HAELO</name>
<protein>
    <submittedName>
        <fullName evidence="1">Uncharacterized protein</fullName>
    </submittedName>
</protein>
<dbReference type="Proteomes" id="UP000821853">
    <property type="component" value="Chromosome 5"/>
</dbReference>
<keyword evidence="2" id="KW-1185">Reference proteome</keyword>
<dbReference type="EMBL" id="JABSTR010000007">
    <property type="protein sequence ID" value="KAH9376033.1"/>
    <property type="molecule type" value="Genomic_DNA"/>
</dbReference>